<accession>A0A7K0D950</accession>
<comment type="caution">
    <text evidence="2">The sequence shown here is derived from an EMBL/GenBank/DDBJ whole genome shotgun (WGS) entry which is preliminary data.</text>
</comment>
<dbReference type="SUPFAM" id="SSF53335">
    <property type="entry name" value="S-adenosyl-L-methionine-dependent methyltransferases"/>
    <property type="match status" value="1"/>
</dbReference>
<evidence type="ECO:0000313" key="3">
    <source>
        <dbReference type="Proteomes" id="UP000438448"/>
    </source>
</evidence>
<dbReference type="EMBL" id="WEGK01000013">
    <property type="protein sequence ID" value="MQY22300.1"/>
    <property type="molecule type" value="Genomic_DNA"/>
</dbReference>
<dbReference type="Proteomes" id="UP000438448">
    <property type="component" value="Unassembled WGS sequence"/>
</dbReference>
<feature type="domain" description="Methyltransferase" evidence="1">
    <location>
        <begin position="78"/>
        <end position="172"/>
    </location>
</feature>
<evidence type="ECO:0000259" key="1">
    <source>
        <dbReference type="Pfam" id="PF13649"/>
    </source>
</evidence>
<dbReference type="Pfam" id="PF13649">
    <property type="entry name" value="Methyltransf_25"/>
    <property type="match status" value="1"/>
</dbReference>
<evidence type="ECO:0000313" key="2">
    <source>
        <dbReference type="EMBL" id="MQY22300.1"/>
    </source>
</evidence>
<name>A0A7K0D950_9NOCA</name>
<gene>
    <name evidence="2" type="ORF">NRB20_54150</name>
</gene>
<proteinExistence type="predicted"/>
<dbReference type="CDD" id="cd02440">
    <property type="entry name" value="AdoMet_MTases"/>
    <property type="match status" value="1"/>
</dbReference>
<keyword evidence="3" id="KW-1185">Reference proteome</keyword>
<dbReference type="AlphaFoldDB" id="A0A7K0D950"/>
<protein>
    <recommendedName>
        <fullName evidence="1">Methyltransferase domain-containing protein</fullName>
    </recommendedName>
</protein>
<dbReference type="InterPro" id="IPR029063">
    <property type="entry name" value="SAM-dependent_MTases_sf"/>
</dbReference>
<dbReference type="InterPro" id="IPR041698">
    <property type="entry name" value="Methyltransf_25"/>
</dbReference>
<sequence>MGSGGIDFGAGEPVCRDAVARPVATNSTTPWLERQKYYWDAVAPTYDLQYSTEWSAAENVIVARRLSTLLPEGPAPKVLDLGCGTGLGYGMLTELRPDMEYIGVDASAGMLDIFRSKFADDIQLLNEPVEGLLADRFHGIDLVIATFTSASYIDLRLRELLARVASWMKPSGCIYLSFLNRLSIGSMGALGFGRVIDYSSRGFTSGTVPAKRYTSRELIETCAGLGLSARTVSLGPFAGVFESKFFIRTNALLANYGGFGHTVDLMITGKAAAK</sequence>
<dbReference type="Gene3D" id="3.40.50.150">
    <property type="entry name" value="Vaccinia Virus protein VP39"/>
    <property type="match status" value="1"/>
</dbReference>
<organism evidence="2 3">
    <name type="scientific">Nocardia macrotermitis</name>
    <dbReference type="NCBI Taxonomy" id="2585198"/>
    <lineage>
        <taxon>Bacteria</taxon>
        <taxon>Bacillati</taxon>
        <taxon>Actinomycetota</taxon>
        <taxon>Actinomycetes</taxon>
        <taxon>Mycobacteriales</taxon>
        <taxon>Nocardiaceae</taxon>
        <taxon>Nocardia</taxon>
    </lineage>
</organism>
<reference evidence="2 3" key="1">
    <citation type="submission" date="2019-10" db="EMBL/GenBank/DDBJ databases">
        <title>Nocardia macrotermitis sp. nov. and Nocardia aurantia sp. nov., isolated from the gut of fungus growing-termite Macrotermes natalensis.</title>
        <authorList>
            <person name="Benndorf R."/>
            <person name="Schwitalla J."/>
            <person name="Martin K."/>
            <person name="De Beer W."/>
            <person name="Kaster A.-K."/>
            <person name="Vollmers J."/>
            <person name="Poulsen M."/>
            <person name="Beemelmanns C."/>
        </authorList>
    </citation>
    <scope>NUCLEOTIDE SEQUENCE [LARGE SCALE GENOMIC DNA]</scope>
    <source>
        <strain evidence="2 3">RB20</strain>
    </source>
</reference>